<dbReference type="Gene3D" id="3.30.565.10">
    <property type="entry name" value="Histidine kinase-like ATPase, C-terminal domain"/>
    <property type="match status" value="1"/>
</dbReference>
<sequence>MREPGVLRSPLGRRLLAAFLLVALSSVVVLTVAALIATDRGVSGAMRAEQQRIAGRAAAAAAAAYTGAGGWAGADLGRAAAVADAAGAHLVVLDDTGATVWPGRGMGGRGMRAAMSAHTRTAPVEVSGTRVGAVRVSFPAGATPARDIAWSWVAAAAAAALLAALLVSGFVTRRLARPLVRAAATARRFTAGERGARTGAGAPGELGEVLHAFDAMADEVVRSDTVRRRLAADVAHELRTPLAALQAGLEELRDGLRPADAERLGALHDQTLRLGRVVADLADLSAAESAALSLRPVDTDLAQVARAALDAERPHLEAAALRVETHLPVPLPVHADPDRLHQSVANLLTNAARYCRPGDRLTIAGRTEGAGVVLEVADTGPGIAADDLPHVFDRLRRGGNSRDVAGSGIGLAVVRELIGAHGGTVTAASREGSGTVITVRLPLAARALTPPGWPVPPAAGPPPRRPPPRAPAAR</sequence>
<dbReference type="CDD" id="cd00082">
    <property type="entry name" value="HisKA"/>
    <property type="match status" value="1"/>
</dbReference>
<dbReference type="EC" id="2.7.13.3" evidence="3"/>
<dbReference type="Proteomes" id="UP000652013">
    <property type="component" value="Unassembled WGS sequence"/>
</dbReference>
<dbReference type="InterPro" id="IPR036097">
    <property type="entry name" value="HisK_dim/P_sf"/>
</dbReference>
<dbReference type="Pfam" id="PF00672">
    <property type="entry name" value="HAMP"/>
    <property type="match status" value="1"/>
</dbReference>
<dbReference type="SUPFAM" id="SSF47384">
    <property type="entry name" value="Homodimeric domain of signal transducing histidine kinase"/>
    <property type="match status" value="1"/>
</dbReference>
<dbReference type="GO" id="GO:0005886">
    <property type="term" value="C:plasma membrane"/>
    <property type="evidence" value="ECO:0007669"/>
    <property type="project" value="UniProtKB-SubCell"/>
</dbReference>
<keyword evidence="9" id="KW-0902">Two-component regulatory system</keyword>
<feature type="transmembrane region" description="Helical" evidence="12">
    <location>
        <begin position="149"/>
        <end position="171"/>
    </location>
</feature>
<dbReference type="SMART" id="SM00388">
    <property type="entry name" value="HisKA"/>
    <property type="match status" value="1"/>
</dbReference>
<dbReference type="InterPro" id="IPR050428">
    <property type="entry name" value="TCS_sensor_his_kinase"/>
</dbReference>
<keyword evidence="10 12" id="KW-0472">Membrane</keyword>
<dbReference type="RefSeq" id="WP_203938382.1">
    <property type="nucleotide sequence ID" value="NZ_BAAAGJ010000005.1"/>
</dbReference>
<evidence type="ECO:0000256" key="2">
    <source>
        <dbReference type="ARBA" id="ARBA00004236"/>
    </source>
</evidence>
<evidence type="ECO:0000256" key="3">
    <source>
        <dbReference type="ARBA" id="ARBA00012438"/>
    </source>
</evidence>
<dbReference type="InterPro" id="IPR003660">
    <property type="entry name" value="HAMP_dom"/>
</dbReference>
<protein>
    <recommendedName>
        <fullName evidence="3">histidine kinase</fullName>
        <ecNumber evidence="3">2.7.13.3</ecNumber>
    </recommendedName>
</protein>
<evidence type="ECO:0000256" key="10">
    <source>
        <dbReference type="ARBA" id="ARBA00023136"/>
    </source>
</evidence>
<evidence type="ECO:0000256" key="8">
    <source>
        <dbReference type="ARBA" id="ARBA00022989"/>
    </source>
</evidence>
<feature type="region of interest" description="Disordered" evidence="11">
    <location>
        <begin position="448"/>
        <end position="474"/>
    </location>
</feature>
<evidence type="ECO:0000313" key="16">
    <source>
        <dbReference type="Proteomes" id="UP000652013"/>
    </source>
</evidence>
<comment type="catalytic activity">
    <reaction evidence="1">
        <text>ATP + protein L-histidine = ADP + protein N-phospho-L-histidine.</text>
        <dbReference type="EC" id="2.7.13.3"/>
    </reaction>
</comment>
<dbReference type="Pfam" id="PF00512">
    <property type="entry name" value="HisKA"/>
    <property type="match status" value="1"/>
</dbReference>
<keyword evidence="6 12" id="KW-0812">Transmembrane</keyword>
<keyword evidence="7" id="KW-0418">Kinase</keyword>
<keyword evidence="5" id="KW-0808">Transferase</keyword>
<dbReference type="GO" id="GO:0000155">
    <property type="term" value="F:phosphorelay sensor kinase activity"/>
    <property type="evidence" value="ECO:0007669"/>
    <property type="project" value="InterPro"/>
</dbReference>
<feature type="domain" description="Histidine kinase" evidence="13">
    <location>
        <begin position="233"/>
        <end position="445"/>
    </location>
</feature>
<dbReference type="InterPro" id="IPR003661">
    <property type="entry name" value="HisK_dim/P_dom"/>
</dbReference>
<accession>A0A8J3Y889</accession>
<keyword evidence="16" id="KW-1185">Reference proteome</keyword>
<dbReference type="PANTHER" id="PTHR45436:SF5">
    <property type="entry name" value="SENSOR HISTIDINE KINASE TRCS"/>
    <property type="match status" value="1"/>
</dbReference>
<evidence type="ECO:0000313" key="15">
    <source>
        <dbReference type="EMBL" id="GIJ03092.1"/>
    </source>
</evidence>
<evidence type="ECO:0000259" key="14">
    <source>
        <dbReference type="PROSITE" id="PS50885"/>
    </source>
</evidence>
<reference evidence="15" key="1">
    <citation type="submission" date="2021-01" db="EMBL/GenBank/DDBJ databases">
        <title>Whole genome shotgun sequence of Spirilliplanes yamanashiensis NBRC 15828.</title>
        <authorList>
            <person name="Komaki H."/>
            <person name="Tamura T."/>
        </authorList>
    </citation>
    <scope>NUCLEOTIDE SEQUENCE</scope>
    <source>
        <strain evidence="15">NBRC 15828</strain>
    </source>
</reference>
<evidence type="ECO:0000256" key="12">
    <source>
        <dbReference type="SAM" id="Phobius"/>
    </source>
</evidence>
<evidence type="ECO:0000256" key="4">
    <source>
        <dbReference type="ARBA" id="ARBA00022553"/>
    </source>
</evidence>
<dbReference type="Gene3D" id="6.10.340.10">
    <property type="match status" value="1"/>
</dbReference>
<name>A0A8J3Y889_9ACTN</name>
<dbReference type="SMART" id="SM00387">
    <property type="entry name" value="HATPase_c"/>
    <property type="match status" value="1"/>
</dbReference>
<dbReference type="SMART" id="SM00304">
    <property type="entry name" value="HAMP"/>
    <property type="match status" value="1"/>
</dbReference>
<dbReference type="Pfam" id="PF02518">
    <property type="entry name" value="HATPase_c"/>
    <property type="match status" value="1"/>
</dbReference>
<dbReference type="PROSITE" id="PS50109">
    <property type="entry name" value="HIS_KIN"/>
    <property type="match status" value="1"/>
</dbReference>
<dbReference type="InterPro" id="IPR005467">
    <property type="entry name" value="His_kinase_dom"/>
</dbReference>
<dbReference type="InterPro" id="IPR004358">
    <property type="entry name" value="Sig_transdc_His_kin-like_C"/>
</dbReference>
<feature type="domain" description="HAMP" evidence="14">
    <location>
        <begin position="173"/>
        <end position="225"/>
    </location>
</feature>
<proteinExistence type="predicted"/>
<evidence type="ECO:0000256" key="7">
    <source>
        <dbReference type="ARBA" id="ARBA00022777"/>
    </source>
</evidence>
<evidence type="ECO:0000256" key="1">
    <source>
        <dbReference type="ARBA" id="ARBA00000085"/>
    </source>
</evidence>
<feature type="compositionally biased region" description="Pro residues" evidence="11">
    <location>
        <begin position="451"/>
        <end position="474"/>
    </location>
</feature>
<dbReference type="EMBL" id="BOOY01000018">
    <property type="protein sequence ID" value="GIJ03092.1"/>
    <property type="molecule type" value="Genomic_DNA"/>
</dbReference>
<gene>
    <name evidence="15" type="ORF">Sya03_24440</name>
</gene>
<evidence type="ECO:0000259" key="13">
    <source>
        <dbReference type="PROSITE" id="PS50109"/>
    </source>
</evidence>
<dbReference type="InterPro" id="IPR003594">
    <property type="entry name" value="HATPase_dom"/>
</dbReference>
<dbReference type="SUPFAM" id="SSF55874">
    <property type="entry name" value="ATPase domain of HSP90 chaperone/DNA topoisomerase II/histidine kinase"/>
    <property type="match status" value="1"/>
</dbReference>
<dbReference type="Gene3D" id="1.10.287.130">
    <property type="match status" value="1"/>
</dbReference>
<dbReference type="PANTHER" id="PTHR45436">
    <property type="entry name" value="SENSOR HISTIDINE KINASE YKOH"/>
    <property type="match status" value="1"/>
</dbReference>
<evidence type="ECO:0000256" key="9">
    <source>
        <dbReference type="ARBA" id="ARBA00023012"/>
    </source>
</evidence>
<dbReference type="AlphaFoldDB" id="A0A8J3Y889"/>
<keyword evidence="8 12" id="KW-1133">Transmembrane helix</keyword>
<evidence type="ECO:0000256" key="11">
    <source>
        <dbReference type="SAM" id="MobiDB-lite"/>
    </source>
</evidence>
<dbReference type="InterPro" id="IPR036890">
    <property type="entry name" value="HATPase_C_sf"/>
</dbReference>
<dbReference type="PRINTS" id="PR00344">
    <property type="entry name" value="BCTRLSENSOR"/>
</dbReference>
<organism evidence="15 16">
    <name type="scientific">Spirilliplanes yamanashiensis</name>
    <dbReference type="NCBI Taxonomy" id="42233"/>
    <lineage>
        <taxon>Bacteria</taxon>
        <taxon>Bacillati</taxon>
        <taxon>Actinomycetota</taxon>
        <taxon>Actinomycetes</taxon>
        <taxon>Micromonosporales</taxon>
        <taxon>Micromonosporaceae</taxon>
        <taxon>Spirilliplanes</taxon>
    </lineage>
</organism>
<feature type="transmembrane region" description="Helical" evidence="12">
    <location>
        <begin position="15"/>
        <end position="37"/>
    </location>
</feature>
<dbReference type="PROSITE" id="PS50885">
    <property type="entry name" value="HAMP"/>
    <property type="match status" value="1"/>
</dbReference>
<comment type="caution">
    <text evidence="15">The sequence shown here is derived from an EMBL/GenBank/DDBJ whole genome shotgun (WGS) entry which is preliminary data.</text>
</comment>
<comment type="subcellular location">
    <subcellularLocation>
        <location evidence="2">Cell membrane</location>
    </subcellularLocation>
</comment>
<evidence type="ECO:0000256" key="5">
    <source>
        <dbReference type="ARBA" id="ARBA00022679"/>
    </source>
</evidence>
<keyword evidence="4" id="KW-0597">Phosphoprotein</keyword>
<dbReference type="SUPFAM" id="SSF158472">
    <property type="entry name" value="HAMP domain-like"/>
    <property type="match status" value="1"/>
</dbReference>
<evidence type="ECO:0000256" key="6">
    <source>
        <dbReference type="ARBA" id="ARBA00022692"/>
    </source>
</evidence>